<comment type="caution">
    <text evidence="1">The sequence shown here is derived from an EMBL/GenBank/DDBJ whole genome shotgun (WGS) entry which is preliminary data.</text>
</comment>
<evidence type="ECO:0000313" key="1">
    <source>
        <dbReference type="EMBL" id="GGJ20104.1"/>
    </source>
</evidence>
<dbReference type="Proteomes" id="UP000661507">
    <property type="component" value="Unassembled WGS sequence"/>
</dbReference>
<keyword evidence="2" id="KW-1185">Reference proteome</keyword>
<protein>
    <submittedName>
        <fullName evidence="1">Uncharacterized protein</fullName>
    </submittedName>
</protein>
<organism evidence="1 2">
    <name type="scientific">Neoroseomonas lacus</name>
    <dbReference type="NCBI Taxonomy" id="287609"/>
    <lineage>
        <taxon>Bacteria</taxon>
        <taxon>Pseudomonadati</taxon>
        <taxon>Pseudomonadota</taxon>
        <taxon>Alphaproteobacteria</taxon>
        <taxon>Acetobacterales</taxon>
        <taxon>Acetobacteraceae</taxon>
        <taxon>Neoroseomonas</taxon>
    </lineage>
</organism>
<dbReference type="RefSeq" id="WP_188967828.1">
    <property type="nucleotide sequence ID" value="NZ_BMKW01000007.1"/>
</dbReference>
<gene>
    <name evidence="1" type="ORF">GCM10011320_29250</name>
</gene>
<reference evidence="1" key="1">
    <citation type="journal article" date="2014" name="Int. J. Syst. Evol. Microbiol.">
        <title>Complete genome sequence of Corynebacterium casei LMG S-19264T (=DSM 44701T), isolated from a smear-ripened cheese.</title>
        <authorList>
            <consortium name="US DOE Joint Genome Institute (JGI-PGF)"/>
            <person name="Walter F."/>
            <person name="Albersmeier A."/>
            <person name="Kalinowski J."/>
            <person name="Ruckert C."/>
        </authorList>
    </citation>
    <scope>NUCLEOTIDE SEQUENCE</scope>
    <source>
        <strain evidence="1">CGMCC 1.3617</strain>
    </source>
</reference>
<evidence type="ECO:0000313" key="2">
    <source>
        <dbReference type="Proteomes" id="UP000661507"/>
    </source>
</evidence>
<dbReference type="AlphaFoldDB" id="A0A917KM06"/>
<accession>A0A917KM06</accession>
<dbReference type="EMBL" id="BMKW01000007">
    <property type="protein sequence ID" value="GGJ20104.1"/>
    <property type="molecule type" value="Genomic_DNA"/>
</dbReference>
<name>A0A917KM06_9PROT</name>
<sequence length="53" mass="5671">MSNLTYIYAKRVAELRRGVDAGEGPDVLEAGRSLIDKVIVTPSDDPDDPPGSN</sequence>
<reference evidence="1" key="2">
    <citation type="submission" date="2020-09" db="EMBL/GenBank/DDBJ databases">
        <authorList>
            <person name="Sun Q."/>
            <person name="Zhou Y."/>
        </authorList>
    </citation>
    <scope>NUCLEOTIDE SEQUENCE</scope>
    <source>
        <strain evidence="1">CGMCC 1.3617</strain>
    </source>
</reference>
<proteinExistence type="predicted"/>